<gene>
    <name evidence="3" type="ORF">V6N12_063731</name>
</gene>
<protein>
    <recommendedName>
        <fullName evidence="5">CCHC-type domain-containing protein</fullName>
    </recommendedName>
</protein>
<proteinExistence type="predicted"/>
<dbReference type="InterPro" id="IPR040256">
    <property type="entry name" value="At4g02000-like"/>
</dbReference>
<feature type="domain" description="DUF4283" evidence="1">
    <location>
        <begin position="40"/>
        <end position="112"/>
    </location>
</feature>
<dbReference type="PANTHER" id="PTHR31286:SF178">
    <property type="entry name" value="DUF4283 DOMAIN-CONTAINING PROTEIN"/>
    <property type="match status" value="1"/>
</dbReference>
<dbReference type="PANTHER" id="PTHR31286">
    <property type="entry name" value="GLYCINE-RICH CELL WALL STRUCTURAL PROTEIN 1.8-LIKE"/>
    <property type="match status" value="1"/>
</dbReference>
<evidence type="ECO:0008006" key="5">
    <source>
        <dbReference type="Google" id="ProtNLM"/>
    </source>
</evidence>
<dbReference type="Pfam" id="PF14392">
    <property type="entry name" value="zf-CCHC_4"/>
    <property type="match status" value="1"/>
</dbReference>
<dbReference type="Proteomes" id="UP001472677">
    <property type="component" value="Unassembled WGS sequence"/>
</dbReference>
<dbReference type="Pfam" id="PF14111">
    <property type="entry name" value="DUF4283"/>
    <property type="match status" value="1"/>
</dbReference>
<organism evidence="3 4">
    <name type="scientific">Hibiscus sabdariffa</name>
    <name type="common">roselle</name>
    <dbReference type="NCBI Taxonomy" id="183260"/>
    <lineage>
        <taxon>Eukaryota</taxon>
        <taxon>Viridiplantae</taxon>
        <taxon>Streptophyta</taxon>
        <taxon>Embryophyta</taxon>
        <taxon>Tracheophyta</taxon>
        <taxon>Spermatophyta</taxon>
        <taxon>Magnoliopsida</taxon>
        <taxon>eudicotyledons</taxon>
        <taxon>Gunneridae</taxon>
        <taxon>Pentapetalae</taxon>
        <taxon>rosids</taxon>
        <taxon>malvids</taxon>
        <taxon>Malvales</taxon>
        <taxon>Malvaceae</taxon>
        <taxon>Malvoideae</taxon>
        <taxon>Hibiscus</taxon>
    </lineage>
</organism>
<reference evidence="3 4" key="1">
    <citation type="journal article" date="2024" name="G3 (Bethesda)">
        <title>Genome assembly of Hibiscus sabdariffa L. provides insights into metabolisms of medicinal natural products.</title>
        <authorList>
            <person name="Kim T."/>
        </authorList>
    </citation>
    <scope>NUCLEOTIDE SEQUENCE [LARGE SCALE GENOMIC DNA]</scope>
    <source>
        <strain evidence="3">TK-2024</strain>
        <tissue evidence="3">Old leaves</tissue>
    </source>
</reference>
<feature type="domain" description="Zinc knuckle CX2CX4HX4C" evidence="2">
    <location>
        <begin position="143"/>
        <end position="183"/>
    </location>
</feature>
<dbReference type="InterPro" id="IPR025558">
    <property type="entry name" value="DUF4283"/>
</dbReference>
<evidence type="ECO:0000313" key="4">
    <source>
        <dbReference type="Proteomes" id="UP001472677"/>
    </source>
</evidence>
<sequence length="285" mass="31573">MAANLNKVLAKLQFTNDEHVAIIDTTASQDASMLADVEFGLVGKVLSPKLVNETSFIRVFTNLWADEHVEIFPLKLGVFLFKFLREKDSLNILKRGPWIFDGVPIVLVHFVPSMVLRDCEFLKMTWWICVYELALNKMSLYVAMKIGKNADGTNLICLVQYEKLDKFCFNCGLLGHEVELCLKQIDKNASSLPYGYSLAQSEAAMTVGKDLATSGIDIGANVSVPQSLKVSSRSKNKVDSHGLNLWGDKSGDDDTLPIAQVLKGRVEVAKKVQHDDSTVEVAFLS</sequence>
<evidence type="ECO:0000259" key="2">
    <source>
        <dbReference type="Pfam" id="PF14392"/>
    </source>
</evidence>
<evidence type="ECO:0000313" key="3">
    <source>
        <dbReference type="EMBL" id="KAK8492807.1"/>
    </source>
</evidence>
<dbReference type="EMBL" id="JBBPBM010000689">
    <property type="protein sequence ID" value="KAK8492807.1"/>
    <property type="molecule type" value="Genomic_DNA"/>
</dbReference>
<comment type="caution">
    <text evidence="3">The sequence shown here is derived from an EMBL/GenBank/DDBJ whole genome shotgun (WGS) entry which is preliminary data.</text>
</comment>
<name>A0ABR2AHJ5_9ROSI</name>
<dbReference type="InterPro" id="IPR025836">
    <property type="entry name" value="Zn_knuckle_CX2CX4HX4C"/>
</dbReference>
<accession>A0ABR2AHJ5</accession>
<keyword evidence="4" id="KW-1185">Reference proteome</keyword>
<evidence type="ECO:0000259" key="1">
    <source>
        <dbReference type="Pfam" id="PF14111"/>
    </source>
</evidence>